<accession>A0A175YRT0</accession>
<evidence type="ECO:0000256" key="1">
    <source>
        <dbReference type="ARBA" id="ARBA00006568"/>
    </source>
</evidence>
<dbReference type="OMA" id="AICDRRE"/>
<name>A0A175YRT0_DAUCS</name>
<dbReference type="KEGG" id="dcr:108198493"/>
<dbReference type="PANTHER" id="PTHR47293:SF70">
    <property type="entry name" value="JACALIN-RELATED LECTIN 24-RELATED"/>
    <property type="match status" value="1"/>
</dbReference>
<reference evidence="3" key="2">
    <citation type="submission" date="2022-03" db="EMBL/GenBank/DDBJ databases">
        <title>Draft title - Genomic analysis of global carrot germplasm unveils the trajectory of domestication and the origin of high carotenoid orange carrot.</title>
        <authorList>
            <person name="Iorizzo M."/>
            <person name="Ellison S."/>
            <person name="Senalik D."/>
            <person name="Macko-Podgorni A."/>
            <person name="Grzebelus D."/>
            <person name="Bostan H."/>
            <person name="Rolling W."/>
            <person name="Curaba J."/>
            <person name="Simon P."/>
        </authorList>
    </citation>
    <scope>NUCLEOTIDE SEQUENCE</scope>
    <source>
        <tissue evidence="3">Leaf</tissue>
    </source>
</reference>
<keyword evidence="2" id="KW-0430">Lectin</keyword>
<gene>
    <name evidence="3" type="ORF">DCAR_0832578</name>
</gene>
<dbReference type="InterPro" id="IPR036404">
    <property type="entry name" value="Jacalin-like_lectin_dom_sf"/>
</dbReference>
<dbReference type="InterPro" id="IPR001229">
    <property type="entry name" value="Jacalin-like_lectin_dom"/>
</dbReference>
<keyword evidence="4" id="KW-1185">Reference proteome</keyword>
<dbReference type="GO" id="GO:0030246">
    <property type="term" value="F:carbohydrate binding"/>
    <property type="evidence" value="ECO:0007669"/>
    <property type="project" value="UniProtKB-KW"/>
</dbReference>
<dbReference type="SMART" id="SM00915">
    <property type="entry name" value="Jacalin"/>
    <property type="match status" value="1"/>
</dbReference>
<dbReference type="SUPFAM" id="SSF51101">
    <property type="entry name" value="Mannose-binding lectins"/>
    <property type="match status" value="1"/>
</dbReference>
<organism evidence="3 4">
    <name type="scientific">Daucus carota subsp. sativus</name>
    <name type="common">Carrot</name>
    <dbReference type="NCBI Taxonomy" id="79200"/>
    <lineage>
        <taxon>Eukaryota</taxon>
        <taxon>Viridiplantae</taxon>
        <taxon>Streptophyta</taxon>
        <taxon>Embryophyta</taxon>
        <taxon>Tracheophyta</taxon>
        <taxon>Spermatophyta</taxon>
        <taxon>Magnoliopsida</taxon>
        <taxon>eudicotyledons</taxon>
        <taxon>Gunneridae</taxon>
        <taxon>Pentapetalae</taxon>
        <taxon>asterids</taxon>
        <taxon>campanulids</taxon>
        <taxon>Apiales</taxon>
        <taxon>Apiaceae</taxon>
        <taxon>Apioideae</taxon>
        <taxon>Scandiceae</taxon>
        <taxon>Daucinae</taxon>
        <taxon>Daucus</taxon>
        <taxon>Daucus sect. Daucus</taxon>
    </lineage>
</organism>
<dbReference type="PANTHER" id="PTHR47293">
    <property type="entry name" value="JACALIN-RELATED LECTIN 3"/>
    <property type="match status" value="1"/>
</dbReference>
<evidence type="ECO:0000313" key="4">
    <source>
        <dbReference type="Proteomes" id="UP000077755"/>
    </source>
</evidence>
<proteinExistence type="inferred from homology"/>
<dbReference type="AlphaFoldDB" id="A0A175YRT0"/>
<sequence length="172" mass="19319">MLKAGLPWTDGLAWDHKGKCDIAQIIVSRSINCIDFIQFVYVEDEGKKLVVSEKIGNDVPIIFSLNTITLDYPHEVITGSGVKGKCEELSTGDSEGFQKLLRSITFVTNKRSYGPFEVEQTAGSEEFEFEYHVGFKQFGGFFGTYMLYGLETIGIYMKPMEKLLNSTSIKTE</sequence>
<dbReference type="EMBL" id="CP093350">
    <property type="protein sequence ID" value="WOH13069.1"/>
    <property type="molecule type" value="Genomic_DNA"/>
</dbReference>
<dbReference type="OrthoDB" id="581739at2759"/>
<dbReference type="Gene3D" id="2.100.10.30">
    <property type="entry name" value="Jacalin-like lectin domain"/>
    <property type="match status" value="1"/>
</dbReference>
<dbReference type="Gramene" id="KZM85582">
    <property type="protein sequence ID" value="KZM85582"/>
    <property type="gene ID" value="DCAR_026996"/>
</dbReference>
<dbReference type="PROSITE" id="PS51752">
    <property type="entry name" value="JACALIN_LECTIN"/>
    <property type="match status" value="1"/>
</dbReference>
<dbReference type="Pfam" id="PF01419">
    <property type="entry name" value="Jacalin"/>
    <property type="match status" value="1"/>
</dbReference>
<dbReference type="Proteomes" id="UP000077755">
    <property type="component" value="Chromosome 8"/>
</dbReference>
<evidence type="ECO:0000256" key="2">
    <source>
        <dbReference type="ARBA" id="ARBA00022734"/>
    </source>
</evidence>
<comment type="similarity">
    <text evidence="1">Belongs to the jacalin lectin family.</text>
</comment>
<protein>
    <submittedName>
        <fullName evidence="3">Uncharacterized protein</fullName>
    </submittedName>
</protein>
<reference evidence="3" key="1">
    <citation type="journal article" date="2016" name="Nat. Genet.">
        <title>A high-quality carrot genome assembly provides new insights into carotenoid accumulation and asterid genome evolution.</title>
        <authorList>
            <person name="Iorizzo M."/>
            <person name="Ellison S."/>
            <person name="Senalik D."/>
            <person name="Zeng P."/>
            <person name="Satapoomin P."/>
            <person name="Huang J."/>
            <person name="Bowman M."/>
            <person name="Iovene M."/>
            <person name="Sanseverino W."/>
            <person name="Cavagnaro P."/>
            <person name="Yildiz M."/>
            <person name="Macko-Podgorni A."/>
            <person name="Moranska E."/>
            <person name="Grzebelus E."/>
            <person name="Grzebelus D."/>
            <person name="Ashrafi H."/>
            <person name="Zheng Z."/>
            <person name="Cheng S."/>
            <person name="Spooner D."/>
            <person name="Van Deynze A."/>
            <person name="Simon P."/>
        </authorList>
    </citation>
    <scope>NUCLEOTIDE SEQUENCE</scope>
    <source>
        <tissue evidence="3">Leaf</tissue>
    </source>
</reference>
<evidence type="ECO:0000313" key="3">
    <source>
        <dbReference type="EMBL" id="WOH13069.1"/>
    </source>
</evidence>